<dbReference type="InterPro" id="IPR018060">
    <property type="entry name" value="HTH_AraC"/>
</dbReference>
<dbReference type="SMART" id="SM00342">
    <property type="entry name" value="HTH_ARAC"/>
    <property type="match status" value="1"/>
</dbReference>
<keyword evidence="1" id="KW-0805">Transcription regulation</keyword>
<keyword evidence="3" id="KW-0804">Transcription</keyword>
<gene>
    <name evidence="5" type="ORF">I2H38_18285</name>
</gene>
<dbReference type="GO" id="GO:0043565">
    <property type="term" value="F:sequence-specific DNA binding"/>
    <property type="evidence" value="ECO:0007669"/>
    <property type="project" value="InterPro"/>
</dbReference>
<name>A0A931BV75_9HYPH</name>
<dbReference type="SUPFAM" id="SSF46689">
    <property type="entry name" value="Homeodomain-like"/>
    <property type="match status" value="2"/>
</dbReference>
<evidence type="ECO:0000313" key="5">
    <source>
        <dbReference type="EMBL" id="MBF9235323.1"/>
    </source>
</evidence>
<dbReference type="RefSeq" id="WP_196273318.1">
    <property type="nucleotide sequence ID" value="NZ_JADQDO010000012.1"/>
</dbReference>
<dbReference type="InterPro" id="IPR050204">
    <property type="entry name" value="AraC_XylS_family_regulators"/>
</dbReference>
<organism evidence="5 6">
    <name type="scientific">Microvirga alba</name>
    <dbReference type="NCBI Taxonomy" id="2791025"/>
    <lineage>
        <taxon>Bacteria</taxon>
        <taxon>Pseudomonadati</taxon>
        <taxon>Pseudomonadota</taxon>
        <taxon>Alphaproteobacteria</taxon>
        <taxon>Hyphomicrobiales</taxon>
        <taxon>Methylobacteriaceae</taxon>
        <taxon>Microvirga</taxon>
    </lineage>
</organism>
<keyword evidence="2" id="KW-0238">DNA-binding</keyword>
<dbReference type="EMBL" id="JADQDO010000012">
    <property type="protein sequence ID" value="MBF9235323.1"/>
    <property type="molecule type" value="Genomic_DNA"/>
</dbReference>
<comment type="caution">
    <text evidence="5">The sequence shown here is derived from an EMBL/GenBank/DDBJ whole genome shotgun (WGS) entry which is preliminary data.</text>
</comment>
<dbReference type="PROSITE" id="PS00041">
    <property type="entry name" value="HTH_ARAC_FAMILY_1"/>
    <property type="match status" value="1"/>
</dbReference>
<dbReference type="PANTHER" id="PTHR46796">
    <property type="entry name" value="HTH-TYPE TRANSCRIPTIONAL ACTIVATOR RHAS-RELATED"/>
    <property type="match status" value="1"/>
</dbReference>
<keyword evidence="6" id="KW-1185">Reference proteome</keyword>
<sequence length="136" mass="15168">MNAMTFDDAGARSACIRRVLVHIDENVSERLPLSELAAVADLSISRFMTVFRDELGISPHQYICRERVRRAKTFICEGMSLPCVANEVGFFDQSHFSRHFKRWCGQTPGQFMAKMGGLERHAPLPLPAISIGASLA</sequence>
<evidence type="ECO:0000256" key="1">
    <source>
        <dbReference type="ARBA" id="ARBA00023015"/>
    </source>
</evidence>
<dbReference type="InterPro" id="IPR018062">
    <property type="entry name" value="HTH_AraC-typ_CS"/>
</dbReference>
<evidence type="ECO:0000259" key="4">
    <source>
        <dbReference type="PROSITE" id="PS01124"/>
    </source>
</evidence>
<dbReference type="GO" id="GO:0003700">
    <property type="term" value="F:DNA-binding transcription factor activity"/>
    <property type="evidence" value="ECO:0007669"/>
    <property type="project" value="InterPro"/>
</dbReference>
<dbReference type="InterPro" id="IPR009057">
    <property type="entry name" value="Homeodomain-like_sf"/>
</dbReference>
<feature type="domain" description="HTH araC/xylS-type" evidence="4">
    <location>
        <begin position="17"/>
        <end position="114"/>
    </location>
</feature>
<dbReference type="Pfam" id="PF12833">
    <property type="entry name" value="HTH_18"/>
    <property type="match status" value="1"/>
</dbReference>
<reference evidence="5" key="1">
    <citation type="submission" date="2020-11" db="EMBL/GenBank/DDBJ databases">
        <authorList>
            <person name="Kim M.K."/>
        </authorList>
    </citation>
    <scope>NUCLEOTIDE SEQUENCE</scope>
    <source>
        <strain evidence="5">BT350</strain>
    </source>
</reference>
<dbReference type="Gene3D" id="1.10.10.60">
    <property type="entry name" value="Homeodomain-like"/>
    <property type="match status" value="2"/>
</dbReference>
<dbReference type="Proteomes" id="UP000599312">
    <property type="component" value="Unassembled WGS sequence"/>
</dbReference>
<evidence type="ECO:0000256" key="3">
    <source>
        <dbReference type="ARBA" id="ARBA00023163"/>
    </source>
</evidence>
<proteinExistence type="predicted"/>
<dbReference type="AlphaFoldDB" id="A0A931BV75"/>
<protein>
    <submittedName>
        <fullName evidence="5">Helix-turn-helix transcriptional regulator</fullName>
    </submittedName>
</protein>
<evidence type="ECO:0000313" key="6">
    <source>
        <dbReference type="Proteomes" id="UP000599312"/>
    </source>
</evidence>
<evidence type="ECO:0000256" key="2">
    <source>
        <dbReference type="ARBA" id="ARBA00023125"/>
    </source>
</evidence>
<dbReference type="PROSITE" id="PS01124">
    <property type="entry name" value="HTH_ARAC_FAMILY_2"/>
    <property type="match status" value="1"/>
</dbReference>
<accession>A0A931BV75</accession>